<dbReference type="Pfam" id="PF00119">
    <property type="entry name" value="ATP-synt_A"/>
    <property type="match status" value="1"/>
</dbReference>
<evidence type="ECO:0000256" key="11">
    <source>
        <dbReference type="HAMAP-Rule" id="MF_01393"/>
    </source>
</evidence>
<evidence type="ECO:0000256" key="6">
    <source>
        <dbReference type="ARBA" id="ARBA00022781"/>
    </source>
</evidence>
<keyword evidence="11" id="KW-1003">Cell membrane</keyword>
<feature type="transmembrane region" description="Helical" evidence="11">
    <location>
        <begin position="141"/>
        <end position="164"/>
    </location>
</feature>
<evidence type="ECO:0000256" key="12">
    <source>
        <dbReference type="RuleBase" id="RU000483"/>
    </source>
</evidence>
<dbReference type="AlphaFoldDB" id="A0A518BZ52"/>
<evidence type="ECO:0000256" key="7">
    <source>
        <dbReference type="ARBA" id="ARBA00022989"/>
    </source>
</evidence>
<keyword evidence="7 11" id="KW-1133">Transmembrane helix</keyword>
<comment type="similarity">
    <text evidence="2 11 12">Belongs to the ATPase A chain family.</text>
</comment>
<reference evidence="13 14" key="1">
    <citation type="submission" date="2019-02" db="EMBL/GenBank/DDBJ databases">
        <title>Deep-cultivation of Planctomycetes and their phenomic and genomic characterization uncovers novel biology.</title>
        <authorList>
            <person name="Wiegand S."/>
            <person name="Jogler M."/>
            <person name="Boedeker C."/>
            <person name="Pinto D."/>
            <person name="Vollmers J."/>
            <person name="Rivas-Marin E."/>
            <person name="Kohn T."/>
            <person name="Peeters S.H."/>
            <person name="Heuer A."/>
            <person name="Rast P."/>
            <person name="Oberbeckmann S."/>
            <person name="Bunk B."/>
            <person name="Jeske O."/>
            <person name="Meyerdierks A."/>
            <person name="Storesund J.E."/>
            <person name="Kallscheuer N."/>
            <person name="Luecker S."/>
            <person name="Lage O.M."/>
            <person name="Pohl T."/>
            <person name="Merkel B.J."/>
            <person name="Hornburger P."/>
            <person name="Mueller R.-W."/>
            <person name="Bruemmer F."/>
            <person name="Labrenz M."/>
            <person name="Spormann A.M."/>
            <person name="Op den Camp H."/>
            <person name="Overmann J."/>
            <person name="Amann R."/>
            <person name="Jetten M.S.M."/>
            <person name="Mascher T."/>
            <person name="Medema M.H."/>
            <person name="Devos D.P."/>
            <person name="Kaster A.-K."/>
            <person name="Ovreas L."/>
            <person name="Rohde M."/>
            <person name="Galperin M.Y."/>
            <person name="Jogler C."/>
        </authorList>
    </citation>
    <scope>NUCLEOTIDE SEQUENCE [LARGE SCALE GENOMIC DNA]</scope>
    <source>
        <strain evidence="13 14">Pan265</strain>
    </source>
</reference>
<feature type="transmembrane region" description="Helical" evidence="11">
    <location>
        <begin position="36"/>
        <end position="54"/>
    </location>
</feature>
<protein>
    <recommendedName>
        <fullName evidence="11 12">ATP synthase subunit a</fullName>
    </recommendedName>
    <alternativeName>
        <fullName evidence="11">ATP synthase F0 sector subunit a</fullName>
    </alternativeName>
    <alternativeName>
        <fullName evidence="11">F-ATPase subunit 6</fullName>
    </alternativeName>
</protein>
<dbReference type="EMBL" id="CP036280">
    <property type="protein sequence ID" value="QDU72249.1"/>
    <property type="molecule type" value="Genomic_DNA"/>
</dbReference>
<keyword evidence="10 11" id="KW-0066">ATP synthesis</keyword>
<dbReference type="GO" id="GO:0005886">
    <property type="term" value="C:plasma membrane"/>
    <property type="evidence" value="ECO:0007669"/>
    <property type="project" value="UniProtKB-SubCell"/>
</dbReference>
<dbReference type="Proteomes" id="UP000320386">
    <property type="component" value="Chromosome"/>
</dbReference>
<organism evidence="13 14">
    <name type="scientific">Mucisphaera calidilacus</name>
    <dbReference type="NCBI Taxonomy" id="2527982"/>
    <lineage>
        <taxon>Bacteria</taxon>
        <taxon>Pseudomonadati</taxon>
        <taxon>Planctomycetota</taxon>
        <taxon>Phycisphaerae</taxon>
        <taxon>Phycisphaerales</taxon>
        <taxon>Phycisphaeraceae</taxon>
        <taxon>Mucisphaera</taxon>
    </lineage>
</organism>
<keyword evidence="9 11" id="KW-0472">Membrane</keyword>
<evidence type="ECO:0000256" key="9">
    <source>
        <dbReference type="ARBA" id="ARBA00023136"/>
    </source>
</evidence>
<feature type="transmembrane region" description="Helical" evidence="11">
    <location>
        <begin position="99"/>
        <end position="129"/>
    </location>
</feature>
<keyword evidence="4 11" id="KW-0138">CF(0)</keyword>
<feature type="transmembrane region" description="Helical" evidence="11">
    <location>
        <begin position="220"/>
        <end position="244"/>
    </location>
</feature>
<accession>A0A518BZ52</accession>
<evidence type="ECO:0000313" key="14">
    <source>
        <dbReference type="Proteomes" id="UP000320386"/>
    </source>
</evidence>
<comment type="function">
    <text evidence="11 12">Key component of the proton channel; it plays a direct role in the translocation of protons across the membrane.</text>
</comment>
<evidence type="ECO:0000256" key="5">
    <source>
        <dbReference type="ARBA" id="ARBA00022692"/>
    </source>
</evidence>
<dbReference type="CDD" id="cd00310">
    <property type="entry name" value="ATP-synt_Fo_a_6"/>
    <property type="match status" value="1"/>
</dbReference>
<dbReference type="PANTHER" id="PTHR11410:SF0">
    <property type="entry name" value="ATP SYNTHASE SUBUNIT A"/>
    <property type="match status" value="1"/>
</dbReference>
<dbReference type="GO" id="GO:0046933">
    <property type="term" value="F:proton-transporting ATP synthase activity, rotational mechanism"/>
    <property type="evidence" value="ECO:0007669"/>
    <property type="project" value="UniProtKB-UniRule"/>
</dbReference>
<keyword evidence="5 11" id="KW-0812">Transmembrane</keyword>
<dbReference type="InterPro" id="IPR045083">
    <property type="entry name" value="ATP_synth_F0_asu_bact/mt"/>
</dbReference>
<name>A0A518BZ52_9BACT</name>
<keyword evidence="6 11" id="KW-0375">Hydrogen ion transport</keyword>
<keyword evidence="3 11" id="KW-0813">Transport</keyword>
<dbReference type="NCBIfam" id="TIGR01131">
    <property type="entry name" value="ATP_synt_6_or_A"/>
    <property type="match status" value="1"/>
</dbReference>
<dbReference type="Gene3D" id="1.20.120.220">
    <property type="entry name" value="ATP synthase, F0 complex, subunit A"/>
    <property type="match status" value="1"/>
</dbReference>
<evidence type="ECO:0000256" key="4">
    <source>
        <dbReference type="ARBA" id="ARBA00022547"/>
    </source>
</evidence>
<keyword evidence="8 11" id="KW-0406">Ion transport</keyword>
<feature type="transmembrane region" description="Helical" evidence="11">
    <location>
        <begin position="250"/>
        <end position="273"/>
    </location>
</feature>
<feature type="transmembrane region" description="Helical" evidence="11">
    <location>
        <begin position="184"/>
        <end position="208"/>
    </location>
</feature>
<gene>
    <name evidence="11 13" type="primary">atpB</name>
    <name evidence="13" type="ORF">Pan265_21130</name>
</gene>
<dbReference type="PRINTS" id="PR00123">
    <property type="entry name" value="ATPASEA"/>
</dbReference>
<evidence type="ECO:0000313" key="13">
    <source>
        <dbReference type="EMBL" id="QDU72249.1"/>
    </source>
</evidence>
<dbReference type="SUPFAM" id="SSF81336">
    <property type="entry name" value="F1F0 ATP synthase subunit A"/>
    <property type="match status" value="1"/>
</dbReference>
<dbReference type="GO" id="GO:0045259">
    <property type="term" value="C:proton-transporting ATP synthase complex"/>
    <property type="evidence" value="ECO:0007669"/>
    <property type="project" value="UniProtKB-KW"/>
</dbReference>
<dbReference type="InterPro" id="IPR035908">
    <property type="entry name" value="F0_ATP_A_sf"/>
</dbReference>
<evidence type="ECO:0000256" key="2">
    <source>
        <dbReference type="ARBA" id="ARBA00006810"/>
    </source>
</evidence>
<evidence type="ECO:0000256" key="3">
    <source>
        <dbReference type="ARBA" id="ARBA00022448"/>
    </source>
</evidence>
<sequence length="287" mass="30926">MMSNVFLMLGAKDPTSHVVPHHLFEAFGVSITNHHLMGLVAAVLVFLVFSHVGGRSTPRGTDAESYVTKGRLAQLFEVLAEFIRENVVRPNLGSLTDKYIYYIWSVFFFILFANVLGMIPFGALFALVFQDDSWAHWGGTATSNLAITGAMATISLCAIVGIGVHEQGLKYFAHFAPVPFTPVAMAPLALFLVVLEVMGLLIKCTVLAVRLFGTMMAGHLVVAAVLALITGWAVGGLVVVSLTLLNLLELFVAFLQAFIFTFLTTLFIAAGAVHHDDHGHEGATAAH</sequence>
<dbReference type="InterPro" id="IPR000568">
    <property type="entry name" value="ATP_synth_F0_asu"/>
</dbReference>
<comment type="subcellular location">
    <subcellularLocation>
        <location evidence="11 12">Cell membrane</location>
        <topology evidence="11 12">Multi-pass membrane protein</topology>
    </subcellularLocation>
    <subcellularLocation>
        <location evidence="1">Membrane</location>
        <topology evidence="1">Multi-pass membrane protein</topology>
    </subcellularLocation>
</comment>
<evidence type="ECO:0000256" key="8">
    <source>
        <dbReference type="ARBA" id="ARBA00023065"/>
    </source>
</evidence>
<proteinExistence type="inferred from homology"/>
<dbReference type="HAMAP" id="MF_01393">
    <property type="entry name" value="ATP_synth_a_bact"/>
    <property type="match status" value="1"/>
</dbReference>
<dbReference type="PANTHER" id="PTHR11410">
    <property type="entry name" value="ATP SYNTHASE SUBUNIT A"/>
    <property type="match status" value="1"/>
</dbReference>
<dbReference type="KEGG" id="mcad:Pan265_21130"/>
<evidence type="ECO:0000256" key="10">
    <source>
        <dbReference type="ARBA" id="ARBA00023310"/>
    </source>
</evidence>
<keyword evidence="14" id="KW-1185">Reference proteome</keyword>
<evidence type="ECO:0000256" key="1">
    <source>
        <dbReference type="ARBA" id="ARBA00004141"/>
    </source>
</evidence>